<accession>A0A2S5GDA5</accession>
<keyword evidence="1" id="KW-0812">Transmembrane</keyword>
<dbReference type="Proteomes" id="UP000239047">
    <property type="component" value="Unassembled WGS sequence"/>
</dbReference>
<proteinExistence type="predicted"/>
<sequence length="175" mass="20241">MLDSFWGSFIIGLSNLTFFYPNVLANSSWQWLTSNPKDFLPIAVILTLAIEFIGVLYFSTLEKNWIVWLKAIGIIVAANLLSFVFPYVFRMAELQSFYGAEWAEAWNLAFSTGPYYIILYGYLTFTTLIEVPIVYYTIKKHTTNPKRLVWTIIIVNCLTTALVAIIERTLYYGQW</sequence>
<evidence type="ECO:0000313" key="3">
    <source>
        <dbReference type="Proteomes" id="UP000239047"/>
    </source>
</evidence>
<evidence type="ECO:0000256" key="1">
    <source>
        <dbReference type="SAM" id="Phobius"/>
    </source>
</evidence>
<feature type="transmembrane region" description="Helical" evidence="1">
    <location>
        <begin position="39"/>
        <end position="58"/>
    </location>
</feature>
<reference evidence="2 3" key="1">
    <citation type="submission" date="2018-02" db="EMBL/GenBank/DDBJ databases">
        <title>Jeotgalibacillus proteolyticum sp. nov. a protease producing bacterium isolated from ocean sediments of Laizhou Bay.</title>
        <authorList>
            <person name="Li Y."/>
        </authorList>
    </citation>
    <scope>NUCLEOTIDE SEQUENCE [LARGE SCALE GENOMIC DNA]</scope>
    <source>
        <strain evidence="2 3">22-7</strain>
    </source>
</reference>
<dbReference type="AlphaFoldDB" id="A0A2S5GDA5"/>
<keyword evidence="1" id="KW-0472">Membrane</keyword>
<evidence type="ECO:0000313" key="2">
    <source>
        <dbReference type="EMBL" id="PPA70976.1"/>
    </source>
</evidence>
<keyword evidence="1" id="KW-1133">Transmembrane helix</keyword>
<feature type="transmembrane region" description="Helical" evidence="1">
    <location>
        <begin position="115"/>
        <end position="136"/>
    </location>
</feature>
<protein>
    <submittedName>
        <fullName evidence="2">Uncharacterized protein</fullName>
    </submittedName>
</protein>
<gene>
    <name evidence="2" type="ORF">C4B60_09340</name>
</gene>
<feature type="transmembrane region" description="Helical" evidence="1">
    <location>
        <begin position="148"/>
        <end position="166"/>
    </location>
</feature>
<dbReference type="EMBL" id="PREZ01000003">
    <property type="protein sequence ID" value="PPA70976.1"/>
    <property type="molecule type" value="Genomic_DNA"/>
</dbReference>
<comment type="caution">
    <text evidence="2">The sequence shown here is derived from an EMBL/GenBank/DDBJ whole genome shotgun (WGS) entry which is preliminary data.</text>
</comment>
<keyword evidence="3" id="KW-1185">Reference proteome</keyword>
<feature type="transmembrane region" description="Helical" evidence="1">
    <location>
        <begin position="65"/>
        <end position="89"/>
    </location>
</feature>
<organism evidence="2 3">
    <name type="scientific">Jeotgalibacillus proteolyticus</name>
    <dbReference type="NCBI Taxonomy" id="2082395"/>
    <lineage>
        <taxon>Bacteria</taxon>
        <taxon>Bacillati</taxon>
        <taxon>Bacillota</taxon>
        <taxon>Bacilli</taxon>
        <taxon>Bacillales</taxon>
        <taxon>Caryophanaceae</taxon>
        <taxon>Jeotgalibacillus</taxon>
    </lineage>
</organism>
<name>A0A2S5GDA5_9BACL</name>